<dbReference type="Pfam" id="PF09907">
    <property type="entry name" value="HigB_toxin"/>
    <property type="match status" value="1"/>
</dbReference>
<protein>
    <submittedName>
        <fullName evidence="1">Type II toxin-antitoxin system HigB family toxin</fullName>
    </submittedName>
</protein>
<evidence type="ECO:0000313" key="1">
    <source>
        <dbReference type="EMBL" id="MBK1842049.1"/>
    </source>
</evidence>
<reference evidence="2" key="1">
    <citation type="submission" date="2021-01" db="EMBL/GenBank/DDBJ databases">
        <title>Genome public.</title>
        <authorList>
            <person name="Liu C."/>
            <person name="Sun Q."/>
        </authorList>
    </citation>
    <scope>NUCLEOTIDE SEQUENCE [LARGE SCALE GENOMIC DNA]</scope>
    <source>
        <strain evidence="2">YIM B02556</strain>
    </source>
</reference>
<sequence length="100" mass="11845">MNIIKRSTLIDDWERHPETEQPLKEWFRMARSAGWSCMNDVMKSYPKAKVLNAERVRFEICGGNYRFIVAFKFTANMAFVKFIGTHTEYDRINALDVDLY</sequence>
<proteinExistence type="predicted"/>
<keyword evidence="2" id="KW-1185">Reference proteome</keyword>
<dbReference type="RefSeq" id="WP_200198718.1">
    <property type="nucleotide sequence ID" value="NZ_JAENHM010000077.1"/>
</dbReference>
<evidence type="ECO:0000313" key="2">
    <source>
        <dbReference type="Proteomes" id="UP000652760"/>
    </source>
</evidence>
<gene>
    <name evidence="1" type="ORF">JHL17_32100</name>
</gene>
<dbReference type="InterPro" id="IPR018669">
    <property type="entry name" value="Toxin_HigB"/>
</dbReference>
<dbReference type="Proteomes" id="UP000652760">
    <property type="component" value="Unassembled WGS sequence"/>
</dbReference>
<dbReference type="EMBL" id="JAENHM010000077">
    <property type="protein sequence ID" value="MBK1842049.1"/>
    <property type="molecule type" value="Genomic_DNA"/>
</dbReference>
<comment type="caution">
    <text evidence="1">The sequence shown here is derived from an EMBL/GenBank/DDBJ whole genome shotgun (WGS) entry which is preliminary data.</text>
</comment>
<accession>A0ABS1FF35</accession>
<organism evidence="1 2">
    <name type="scientific">Azospirillum endophyticum</name>
    <dbReference type="NCBI Taxonomy" id="2800326"/>
    <lineage>
        <taxon>Bacteria</taxon>
        <taxon>Pseudomonadati</taxon>
        <taxon>Pseudomonadota</taxon>
        <taxon>Alphaproteobacteria</taxon>
        <taxon>Rhodospirillales</taxon>
        <taxon>Azospirillaceae</taxon>
        <taxon>Azospirillum</taxon>
    </lineage>
</organism>
<name>A0ABS1FF35_9PROT</name>